<dbReference type="Proteomes" id="UP000198889">
    <property type="component" value="Unassembled WGS sequence"/>
</dbReference>
<dbReference type="InterPro" id="IPR000780">
    <property type="entry name" value="CheR_MeTrfase"/>
</dbReference>
<organism evidence="7 8">
    <name type="scientific">Ancylobacter rudongensis</name>
    <dbReference type="NCBI Taxonomy" id="177413"/>
    <lineage>
        <taxon>Bacteria</taxon>
        <taxon>Pseudomonadati</taxon>
        <taxon>Pseudomonadota</taxon>
        <taxon>Alphaproteobacteria</taxon>
        <taxon>Hyphomicrobiales</taxon>
        <taxon>Xanthobacteraceae</taxon>
        <taxon>Ancylobacter</taxon>
    </lineage>
</organism>
<dbReference type="STRING" id="177413.SAMN05660859_4098"/>
<dbReference type="EMBL" id="FMTP01000009">
    <property type="protein sequence ID" value="SCW94529.1"/>
    <property type="molecule type" value="Genomic_DNA"/>
</dbReference>
<evidence type="ECO:0000313" key="7">
    <source>
        <dbReference type="EMBL" id="SCW94529.1"/>
    </source>
</evidence>
<dbReference type="PANTHER" id="PTHR24422">
    <property type="entry name" value="CHEMOTAXIS PROTEIN METHYLTRANSFERASE"/>
    <property type="match status" value="1"/>
</dbReference>
<dbReference type="SUPFAM" id="SSF47757">
    <property type="entry name" value="Chemotaxis receptor methyltransferase CheR, N-terminal domain"/>
    <property type="match status" value="1"/>
</dbReference>
<evidence type="ECO:0000256" key="2">
    <source>
        <dbReference type="ARBA" id="ARBA00012534"/>
    </source>
</evidence>
<dbReference type="Gene3D" id="1.10.155.10">
    <property type="entry name" value="Chemotaxis receptor methyltransferase CheR, N-terminal domain"/>
    <property type="match status" value="1"/>
</dbReference>
<evidence type="ECO:0000256" key="4">
    <source>
        <dbReference type="ARBA" id="ARBA00022679"/>
    </source>
</evidence>
<evidence type="ECO:0000259" key="6">
    <source>
        <dbReference type="PROSITE" id="PS50123"/>
    </source>
</evidence>
<evidence type="ECO:0000256" key="3">
    <source>
        <dbReference type="ARBA" id="ARBA00022603"/>
    </source>
</evidence>
<comment type="catalytic activity">
    <reaction evidence="1">
        <text>L-glutamyl-[protein] + S-adenosyl-L-methionine = [protein]-L-glutamate 5-O-methyl ester + S-adenosyl-L-homocysteine</text>
        <dbReference type="Rhea" id="RHEA:24452"/>
        <dbReference type="Rhea" id="RHEA-COMP:10208"/>
        <dbReference type="Rhea" id="RHEA-COMP:10311"/>
        <dbReference type="ChEBI" id="CHEBI:29973"/>
        <dbReference type="ChEBI" id="CHEBI:57856"/>
        <dbReference type="ChEBI" id="CHEBI:59789"/>
        <dbReference type="ChEBI" id="CHEBI:82795"/>
        <dbReference type="EC" id="2.1.1.80"/>
    </reaction>
</comment>
<dbReference type="GO" id="GO:0032259">
    <property type="term" value="P:methylation"/>
    <property type="evidence" value="ECO:0007669"/>
    <property type="project" value="UniProtKB-KW"/>
</dbReference>
<dbReference type="InterPro" id="IPR036804">
    <property type="entry name" value="CheR_N_sf"/>
</dbReference>
<keyword evidence="4 7" id="KW-0808">Transferase</keyword>
<accession>A0A1G4UP20</accession>
<name>A0A1G4UP20_9HYPH</name>
<dbReference type="GO" id="GO:0008983">
    <property type="term" value="F:protein-glutamate O-methyltransferase activity"/>
    <property type="evidence" value="ECO:0007669"/>
    <property type="project" value="UniProtKB-EC"/>
</dbReference>
<evidence type="ECO:0000256" key="1">
    <source>
        <dbReference type="ARBA" id="ARBA00001541"/>
    </source>
</evidence>
<dbReference type="PRINTS" id="PR00996">
    <property type="entry name" value="CHERMTFRASE"/>
</dbReference>
<reference evidence="8" key="1">
    <citation type="submission" date="2016-10" db="EMBL/GenBank/DDBJ databases">
        <authorList>
            <person name="Varghese N."/>
            <person name="Submissions S."/>
        </authorList>
    </citation>
    <scope>NUCLEOTIDE SEQUENCE [LARGE SCALE GENOMIC DNA]</scope>
    <source>
        <strain evidence="8">CGMCC 1.1761</strain>
    </source>
</reference>
<dbReference type="InterPro" id="IPR022642">
    <property type="entry name" value="CheR_C"/>
</dbReference>
<proteinExistence type="predicted"/>
<dbReference type="EC" id="2.1.1.80" evidence="2"/>
<dbReference type="Gene3D" id="3.40.50.150">
    <property type="entry name" value="Vaccinia Virus protein VP39"/>
    <property type="match status" value="1"/>
</dbReference>
<keyword evidence="8" id="KW-1185">Reference proteome</keyword>
<dbReference type="InterPro" id="IPR022641">
    <property type="entry name" value="CheR_N"/>
</dbReference>
<dbReference type="PROSITE" id="PS50123">
    <property type="entry name" value="CHER"/>
    <property type="match status" value="1"/>
</dbReference>
<dbReference type="PANTHER" id="PTHR24422:SF21">
    <property type="entry name" value="CHEMOTAXIS PROTEIN METHYLTRANSFERASE 1"/>
    <property type="match status" value="1"/>
</dbReference>
<dbReference type="Pfam" id="PF03705">
    <property type="entry name" value="CheR_N"/>
    <property type="match status" value="1"/>
</dbReference>
<keyword evidence="3 7" id="KW-0489">Methyltransferase</keyword>
<evidence type="ECO:0000256" key="5">
    <source>
        <dbReference type="ARBA" id="ARBA00022691"/>
    </source>
</evidence>
<gene>
    <name evidence="7" type="ORF">SAMN05660859_4098</name>
</gene>
<protein>
    <recommendedName>
        <fullName evidence="2">protein-glutamate O-methyltransferase</fullName>
        <ecNumber evidence="2">2.1.1.80</ecNumber>
    </recommendedName>
</protein>
<dbReference type="Pfam" id="PF01739">
    <property type="entry name" value="CheR"/>
    <property type="match status" value="1"/>
</dbReference>
<dbReference type="RefSeq" id="WP_091443618.1">
    <property type="nucleotide sequence ID" value="NZ_FMTP01000009.1"/>
</dbReference>
<dbReference type="InterPro" id="IPR050903">
    <property type="entry name" value="Bact_Chemotaxis_MeTrfase"/>
</dbReference>
<keyword evidence="5" id="KW-0949">S-adenosyl-L-methionine</keyword>
<dbReference type="InterPro" id="IPR029063">
    <property type="entry name" value="SAM-dependent_MTases_sf"/>
</dbReference>
<evidence type="ECO:0000313" key="8">
    <source>
        <dbReference type="Proteomes" id="UP000198889"/>
    </source>
</evidence>
<dbReference type="SMART" id="SM00138">
    <property type="entry name" value="MeTrc"/>
    <property type="match status" value="1"/>
</dbReference>
<dbReference type="AlphaFoldDB" id="A0A1G4UP20"/>
<dbReference type="SUPFAM" id="SSF53335">
    <property type="entry name" value="S-adenosyl-L-methionine-dependent methyltransferases"/>
    <property type="match status" value="1"/>
</dbReference>
<sequence>MIAPSEFEFLRRFLKDKSGLALTDDKRYLLETRLEPVMRKAAVPGVTQLVAALRERGASPLAEAVIEAMTTNESLFFRDKRPFDQLTSLILPDLISRRPAGQPLRIWCAAASTGQEPYSIAMLLRDNERLLGGRRVEIVATDLSAEVIERAKEGVYTQFEVQRGLPVHYLLKCFSQEEQMWRINADIRSMVRFSKLNLLQSFSHLGQFDIVFCRNVLIYFDAATKTDVLGRIANVMARDGYLVLGGAESVLGLSSELVPGSQHGFYIRKN</sequence>
<feature type="domain" description="CheR-type methyltransferase" evidence="6">
    <location>
        <begin position="1"/>
        <end position="270"/>
    </location>
</feature>